<sequence>MANDDGDVSRFRSVDQESKALWAAMDLLKARIDRKMEQKMETLSKDTRQMLVEQLNGGMTNRNPHLEHRRDFPQGRTDGRDVYRQQRAPNFGNDEETPIRTPQPPPPSEFSDSDGEETPWEATHPHRETNQRHHRGEKQVLRNASHGATTKKAIVPDFSRSGLSTGSSSSQTKKGVGDGTTSSQVQDKLIPGQFIQLFNVVIVLRNLLLKARVAGRTIYALTSDNLMPSITAGQHGSLTTIPNTLTLMQGQGKTIESIPESVNVDQGSVSNNTSMNQQTSLDNMLNPVESRLSNYTVSPGSSTCVNAVTHESQSFRVWNYGETSSRLNPESQMEDDGIKMEHGWSVPYSARTVVGPRSEERQFDPASILFPSRRIGRSGNQARNGPLFVQGSSSNNPPQNVNLNAGYVGNSGNGGQGIGTGVGPNLYNSGGLEAGQTFSAGAPSDNAGSSSGSSGLMVEEHSGGSGSSLGGWGLSCKRKALEGTSGQSCSAGSSSCFPQAENGVWHAVSARYDASSSLSLSPPSRNSPSVTPPEQPNPRFGVGMRAVASDGFPSSGISRNSENPLRSFGRRGDPRLQQEPFNLSSTGSTGRSNLASLHPSPIPVPFNDSLDLRSTATVAANQTAVQNQPHAMHVSTLSRNTHPFPWNGASSSRVGNLSSSFVSGERGAALRDDGNFRSIPRNNVDHPMFVPSAEMRNMVQDPASWSLATGSSSGGVSSTTQIGSSSSIHPLSPPSPWIHYNPSTHSQQRLSEFAPWSLFPSADSESGGHSGHFPPLSSGPAASSQESPMSAIANEQAHHQALRRSAFMMDRQVNDVLGMPRSLQAVAADIEGRHRLISEIRQVLNAMRRGENLRIEDFMLFDPFVYHGLAEMHDRHRDMRLDVDNMSYEELLALEERIGDVKTGLTEESVMKLLKQKKYMSTETKTSSDQEPCCVCQEEYADGDDLGTLDCGHDFHTDCIKQWLMQKNLCPICKTTALPT</sequence>
<protein>
    <recommendedName>
        <fullName evidence="3">RING-type E3 ubiquitin transferase</fullName>
        <ecNumber evidence="3">2.3.2.27</ecNumber>
    </recommendedName>
</protein>
<evidence type="ECO:0000256" key="4">
    <source>
        <dbReference type="ARBA" id="ARBA00022679"/>
    </source>
</evidence>
<keyword evidence="4" id="KW-0808">Transferase</keyword>
<evidence type="ECO:0000256" key="7">
    <source>
        <dbReference type="ARBA" id="ARBA00022786"/>
    </source>
</evidence>
<dbReference type="SMART" id="SM00184">
    <property type="entry name" value="RING"/>
    <property type="match status" value="1"/>
</dbReference>
<feature type="region of interest" description="Disordered" evidence="10">
    <location>
        <begin position="376"/>
        <end position="404"/>
    </location>
</feature>
<comment type="caution">
    <text evidence="12">The sequence shown here is derived from an EMBL/GenBank/DDBJ whole genome shotgun (WGS) entry which is preliminary data.</text>
</comment>
<feature type="compositionally biased region" description="Polar residues" evidence="10">
    <location>
        <begin position="555"/>
        <end position="564"/>
    </location>
</feature>
<evidence type="ECO:0000256" key="6">
    <source>
        <dbReference type="ARBA" id="ARBA00022771"/>
    </source>
</evidence>
<feature type="compositionally biased region" description="Low complexity" evidence="10">
    <location>
        <begin position="516"/>
        <end position="529"/>
    </location>
</feature>
<gene>
    <name evidence="12" type="ORF">EZV62_011277</name>
</gene>
<proteinExistence type="predicted"/>
<feature type="region of interest" description="Disordered" evidence="10">
    <location>
        <begin position="437"/>
        <end position="469"/>
    </location>
</feature>
<dbReference type="OrthoDB" id="8062037at2759"/>
<feature type="compositionally biased region" description="Low complexity" evidence="10">
    <location>
        <begin position="159"/>
        <end position="170"/>
    </location>
</feature>
<dbReference type="GO" id="GO:0010228">
    <property type="term" value="P:vegetative to reproductive phase transition of meristem"/>
    <property type="evidence" value="ECO:0007669"/>
    <property type="project" value="UniProtKB-ARBA"/>
</dbReference>
<evidence type="ECO:0000256" key="1">
    <source>
        <dbReference type="ARBA" id="ARBA00000900"/>
    </source>
</evidence>
<keyword evidence="13" id="KW-1185">Reference proteome</keyword>
<dbReference type="Pfam" id="PF13639">
    <property type="entry name" value="zf-RING_2"/>
    <property type="match status" value="1"/>
</dbReference>
<dbReference type="InterPro" id="IPR013083">
    <property type="entry name" value="Znf_RING/FYVE/PHD"/>
</dbReference>
<feature type="compositionally biased region" description="Polar residues" evidence="10">
    <location>
        <begin position="579"/>
        <end position="595"/>
    </location>
</feature>
<accession>A0A5C7I421</accession>
<reference evidence="13" key="1">
    <citation type="journal article" date="2019" name="Gigascience">
        <title>De novo genome assembly of the endangered Acer yangbiense, a plant species with extremely small populations endemic to Yunnan Province, China.</title>
        <authorList>
            <person name="Yang J."/>
            <person name="Wariss H.M."/>
            <person name="Tao L."/>
            <person name="Zhang R."/>
            <person name="Yun Q."/>
            <person name="Hollingsworth P."/>
            <person name="Dao Z."/>
            <person name="Luo G."/>
            <person name="Guo H."/>
            <person name="Ma Y."/>
            <person name="Sun W."/>
        </authorList>
    </citation>
    <scope>NUCLEOTIDE SEQUENCE [LARGE SCALE GENOMIC DNA]</scope>
    <source>
        <strain evidence="13">cv. Malutang</strain>
    </source>
</reference>
<dbReference type="PANTHER" id="PTHR22937">
    <property type="entry name" value="E3 UBIQUITIN-PROTEIN LIGASE RNF165"/>
    <property type="match status" value="1"/>
</dbReference>
<keyword evidence="5" id="KW-0479">Metal-binding</keyword>
<dbReference type="GO" id="GO:0008270">
    <property type="term" value="F:zinc ion binding"/>
    <property type="evidence" value="ECO:0007669"/>
    <property type="project" value="UniProtKB-KW"/>
</dbReference>
<comment type="catalytic activity">
    <reaction evidence="1">
        <text>S-ubiquitinyl-[E2 ubiquitin-conjugating enzyme]-L-cysteine + [acceptor protein]-L-lysine = [E2 ubiquitin-conjugating enzyme]-L-cysteine + N(6)-ubiquitinyl-[acceptor protein]-L-lysine.</text>
        <dbReference type="EC" id="2.3.2.27"/>
    </reaction>
</comment>
<comment type="pathway">
    <text evidence="2">Protein modification; protein ubiquitination.</text>
</comment>
<dbReference type="AlphaFoldDB" id="A0A5C7I421"/>
<evidence type="ECO:0000313" key="12">
    <source>
        <dbReference type="EMBL" id="TXG64283.1"/>
    </source>
</evidence>
<feature type="region of interest" description="Disordered" evidence="10">
    <location>
        <begin position="516"/>
        <end position="600"/>
    </location>
</feature>
<feature type="region of interest" description="Disordered" evidence="10">
    <location>
        <begin position="706"/>
        <end position="730"/>
    </location>
</feature>
<feature type="domain" description="RING-type" evidence="11">
    <location>
        <begin position="933"/>
        <end position="974"/>
    </location>
</feature>
<evidence type="ECO:0000256" key="3">
    <source>
        <dbReference type="ARBA" id="ARBA00012483"/>
    </source>
</evidence>
<evidence type="ECO:0000256" key="8">
    <source>
        <dbReference type="ARBA" id="ARBA00022833"/>
    </source>
</evidence>
<feature type="compositionally biased region" description="Low complexity" evidence="10">
    <location>
        <begin position="709"/>
        <end position="730"/>
    </location>
</feature>
<dbReference type="GO" id="GO:0043161">
    <property type="term" value="P:proteasome-mediated ubiquitin-dependent protein catabolic process"/>
    <property type="evidence" value="ECO:0007669"/>
    <property type="project" value="UniProtKB-ARBA"/>
</dbReference>
<name>A0A5C7I421_9ROSI</name>
<feature type="region of interest" description="Disordered" evidence="10">
    <location>
        <begin position="761"/>
        <end position="788"/>
    </location>
</feature>
<evidence type="ECO:0000256" key="5">
    <source>
        <dbReference type="ARBA" id="ARBA00022723"/>
    </source>
</evidence>
<dbReference type="Proteomes" id="UP000323000">
    <property type="component" value="Chromosome 4"/>
</dbReference>
<feature type="compositionally biased region" description="Basic and acidic residues" evidence="10">
    <location>
        <begin position="64"/>
        <end position="84"/>
    </location>
</feature>
<organism evidence="12 13">
    <name type="scientific">Acer yangbiense</name>
    <dbReference type="NCBI Taxonomy" id="1000413"/>
    <lineage>
        <taxon>Eukaryota</taxon>
        <taxon>Viridiplantae</taxon>
        <taxon>Streptophyta</taxon>
        <taxon>Embryophyta</taxon>
        <taxon>Tracheophyta</taxon>
        <taxon>Spermatophyta</taxon>
        <taxon>Magnoliopsida</taxon>
        <taxon>eudicotyledons</taxon>
        <taxon>Gunneridae</taxon>
        <taxon>Pentapetalae</taxon>
        <taxon>rosids</taxon>
        <taxon>malvids</taxon>
        <taxon>Sapindales</taxon>
        <taxon>Sapindaceae</taxon>
        <taxon>Hippocastanoideae</taxon>
        <taxon>Acereae</taxon>
        <taxon>Acer</taxon>
    </lineage>
</organism>
<evidence type="ECO:0000256" key="9">
    <source>
        <dbReference type="PROSITE-ProRule" id="PRU00175"/>
    </source>
</evidence>
<dbReference type="SUPFAM" id="SSF57850">
    <property type="entry name" value="RING/U-box"/>
    <property type="match status" value="1"/>
</dbReference>
<feature type="region of interest" description="Disordered" evidence="10">
    <location>
        <begin position="42"/>
        <end position="183"/>
    </location>
</feature>
<dbReference type="EC" id="2.3.2.27" evidence="3"/>
<feature type="compositionally biased region" description="Low complexity" evidence="10">
    <location>
        <begin position="439"/>
        <end position="455"/>
    </location>
</feature>
<keyword evidence="8" id="KW-0862">Zinc</keyword>
<keyword evidence="6 9" id="KW-0863">Zinc-finger</keyword>
<evidence type="ECO:0000313" key="13">
    <source>
        <dbReference type="Proteomes" id="UP000323000"/>
    </source>
</evidence>
<evidence type="ECO:0000256" key="10">
    <source>
        <dbReference type="SAM" id="MobiDB-lite"/>
    </source>
</evidence>
<dbReference type="PROSITE" id="PS50089">
    <property type="entry name" value="ZF_RING_2"/>
    <property type="match status" value="1"/>
</dbReference>
<dbReference type="InterPro" id="IPR045191">
    <property type="entry name" value="MBR1/2-like"/>
</dbReference>
<evidence type="ECO:0000259" key="11">
    <source>
        <dbReference type="PROSITE" id="PS50089"/>
    </source>
</evidence>
<evidence type="ECO:0000256" key="2">
    <source>
        <dbReference type="ARBA" id="ARBA00004906"/>
    </source>
</evidence>
<dbReference type="Gene3D" id="3.30.40.10">
    <property type="entry name" value="Zinc/RING finger domain, C3HC4 (zinc finger)"/>
    <property type="match status" value="1"/>
</dbReference>
<keyword evidence="7" id="KW-0833">Ubl conjugation pathway</keyword>
<dbReference type="PANTHER" id="PTHR22937:SF224">
    <property type="entry name" value="E3 UBIQUITIN-PROTEIN LIGASE MBR1-RELATED"/>
    <property type="match status" value="1"/>
</dbReference>
<dbReference type="EMBL" id="VAHF01000004">
    <property type="protein sequence ID" value="TXG64283.1"/>
    <property type="molecule type" value="Genomic_DNA"/>
</dbReference>
<dbReference type="FunFam" id="3.30.40.10:FF:000309">
    <property type="entry name" value="E3 ubiquitin-protein ligase MBR2"/>
    <property type="match status" value="1"/>
</dbReference>
<dbReference type="InterPro" id="IPR001841">
    <property type="entry name" value="Znf_RING"/>
</dbReference>
<feature type="compositionally biased region" description="Polar residues" evidence="10">
    <location>
        <begin position="390"/>
        <end position="403"/>
    </location>
</feature>
<dbReference type="GO" id="GO:0061630">
    <property type="term" value="F:ubiquitin protein ligase activity"/>
    <property type="evidence" value="ECO:0007669"/>
    <property type="project" value="UniProtKB-EC"/>
</dbReference>